<organism evidence="1">
    <name type="scientific">Lepeophtheirus salmonis</name>
    <name type="common">Salmon louse</name>
    <name type="synonym">Caligus salmonis</name>
    <dbReference type="NCBI Taxonomy" id="72036"/>
    <lineage>
        <taxon>Eukaryota</taxon>
        <taxon>Metazoa</taxon>
        <taxon>Ecdysozoa</taxon>
        <taxon>Arthropoda</taxon>
        <taxon>Crustacea</taxon>
        <taxon>Multicrustacea</taxon>
        <taxon>Hexanauplia</taxon>
        <taxon>Copepoda</taxon>
        <taxon>Siphonostomatoida</taxon>
        <taxon>Caligidae</taxon>
        <taxon>Lepeophtheirus</taxon>
    </lineage>
</organism>
<dbReference type="AlphaFoldDB" id="A0A0K2SWW5"/>
<protein>
    <submittedName>
        <fullName evidence="1">Uncharacterized protein</fullName>
    </submittedName>
</protein>
<evidence type="ECO:0000313" key="1">
    <source>
        <dbReference type="EMBL" id="CDW17776.1"/>
    </source>
</evidence>
<sequence>CFSTQQISWKLKNPKGDVKSLTGFSAVLKSPTIITFSLISSHPNCASLVLKKILPPEGIYTLIFYNATS</sequence>
<accession>A0A0K2SWW5</accession>
<dbReference type="EMBL" id="HACA01000415">
    <property type="protein sequence ID" value="CDW17776.1"/>
    <property type="molecule type" value="Transcribed_RNA"/>
</dbReference>
<feature type="non-terminal residue" evidence="1">
    <location>
        <position position="1"/>
    </location>
</feature>
<name>A0A0K2SWW5_LEPSM</name>
<feature type="non-terminal residue" evidence="1">
    <location>
        <position position="69"/>
    </location>
</feature>
<proteinExistence type="predicted"/>
<reference evidence="1" key="1">
    <citation type="submission" date="2014-05" db="EMBL/GenBank/DDBJ databases">
        <authorList>
            <person name="Chronopoulou M."/>
        </authorList>
    </citation>
    <scope>NUCLEOTIDE SEQUENCE</scope>
    <source>
        <tissue evidence="1">Whole organism</tissue>
    </source>
</reference>